<protein>
    <submittedName>
        <fullName evidence="2">Mitochondrial Complex I (CI) NADH:ubiquinone oxidoreductase subunit B9/NI9M/NDUFA3</fullName>
    </submittedName>
</protein>
<name>A0A8K0AIV1_ANDGO</name>
<gene>
    <name evidence="2" type="ORF">ANDGO_06253</name>
</gene>
<evidence type="ECO:0000313" key="3">
    <source>
        <dbReference type="Proteomes" id="UP000799049"/>
    </source>
</evidence>
<keyword evidence="3" id="KW-1185">Reference proteome</keyword>
<evidence type="ECO:0000313" key="2">
    <source>
        <dbReference type="EMBL" id="KAF0852657.1"/>
    </source>
</evidence>
<proteinExistence type="predicted"/>
<feature type="transmembrane region" description="Helical" evidence="1">
    <location>
        <begin position="48"/>
        <end position="69"/>
    </location>
</feature>
<dbReference type="OrthoDB" id="199366at2759"/>
<comment type="caution">
    <text evidence="2">The sequence shown here is derived from an EMBL/GenBank/DDBJ whole genome shotgun (WGS) entry which is preliminary data.</text>
</comment>
<evidence type="ECO:0000256" key="1">
    <source>
        <dbReference type="SAM" id="Phobius"/>
    </source>
</evidence>
<dbReference type="Proteomes" id="UP000799049">
    <property type="component" value="Unassembled WGS sequence"/>
</dbReference>
<accession>A0A8K0AIV1</accession>
<keyword evidence="1" id="KW-0472">Membrane</keyword>
<dbReference type="AlphaFoldDB" id="A0A8K0AIV1"/>
<keyword evidence="1" id="KW-0812">Transmembrane</keyword>
<dbReference type="EMBL" id="VRVR01000022">
    <property type="protein sequence ID" value="KAF0852657.1"/>
    <property type="molecule type" value="Genomic_DNA"/>
</dbReference>
<sequence>MRAPCVSFSCFPVDSYILKNISRIHLFCCNINMSKLRSIVNFGYKDPVVFFSCVIGLLGGALPFISAPFKSEEKPKVALPKAR</sequence>
<organism evidence="2 3">
    <name type="scientific">Andalucia godoyi</name>
    <name type="common">Flagellate</name>
    <dbReference type="NCBI Taxonomy" id="505711"/>
    <lineage>
        <taxon>Eukaryota</taxon>
        <taxon>Discoba</taxon>
        <taxon>Jakobida</taxon>
        <taxon>Andalucina</taxon>
        <taxon>Andaluciidae</taxon>
        <taxon>Andalucia</taxon>
    </lineage>
</organism>
<keyword evidence="1" id="KW-1133">Transmembrane helix</keyword>
<reference evidence="2" key="1">
    <citation type="submission" date="2019-09" db="EMBL/GenBank/DDBJ databases">
        <title>The Mitochondrial Proteome of the Jakobid, Andalucia godoyi, a Protist With the Most Gene-Rich and Bacteria-Like Mitochondrial Genome.</title>
        <authorList>
            <person name="Gray M.W."/>
            <person name="Burger G."/>
            <person name="Derelle R."/>
            <person name="Klimes V."/>
            <person name="Leger M."/>
            <person name="Sarrasin M."/>
            <person name="Vlcek C."/>
            <person name="Roger A.J."/>
            <person name="Elias M."/>
            <person name="Lang B.F."/>
        </authorList>
    </citation>
    <scope>NUCLEOTIDE SEQUENCE</scope>
    <source>
        <strain evidence="2">And28</strain>
    </source>
</reference>